<dbReference type="EMBL" id="OU466862">
    <property type="protein sequence ID" value="CAH2069821.1"/>
    <property type="molecule type" value="Genomic_DNA"/>
</dbReference>
<dbReference type="Pfam" id="PF00319">
    <property type="entry name" value="SRF-TF"/>
    <property type="match status" value="1"/>
</dbReference>
<dbReference type="InterPro" id="IPR033897">
    <property type="entry name" value="SRF-like_MADS-box"/>
</dbReference>
<keyword evidence="2" id="KW-0805">Transcription regulation</keyword>
<evidence type="ECO:0000256" key="5">
    <source>
        <dbReference type="ARBA" id="ARBA00023242"/>
    </source>
</evidence>
<dbReference type="SUPFAM" id="SSF55455">
    <property type="entry name" value="SRF-like"/>
    <property type="match status" value="1"/>
</dbReference>
<evidence type="ECO:0000256" key="2">
    <source>
        <dbReference type="ARBA" id="ARBA00023015"/>
    </source>
</evidence>
<reference evidence="7 8" key="1">
    <citation type="submission" date="2022-03" db="EMBL/GenBank/DDBJ databases">
        <authorList>
            <person name="Nunn A."/>
            <person name="Chopra R."/>
            <person name="Nunn A."/>
            <person name="Contreras Garrido A."/>
        </authorList>
    </citation>
    <scope>NUCLEOTIDE SEQUENCE [LARGE SCALE GENOMIC DNA]</scope>
</reference>
<dbReference type="GO" id="GO:0000987">
    <property type="term" value="F:cis-regulatory region sequence-specific DNA binding"/>
    <property type="evidence" value="ECO:0007669"/>
    <property type="project" value="InterPro"/>
</dbReference>
<dbReference type="GO" id="GO:0005634">
    <property type="term" value="C:nucleus"/>
    <property type="evidence" value="ECO:0007669"/>
    <property type="project" value="UniProtKB-SubCell"/>
</dbReference>
<dbReference type="PRINTS" id="PR00404">
    <property type="entry name" value="MADSDOMAIN"/>
</dbReference>
<accession>A0AAU9SMM5</accession>
<dbReference type="PANTHER" id="PTHR48019">
    <property type="entry name" value="SERUM RESPONSE FACTOR HOMOLOG"/>
    <property type="match status" value="1"/>
</dbReference>
<dbReference type="PROSITE" id="PS50066">
    <property type="entry name" value="MADS_BOX_2"/>
    <property type="match status" value="1"/>
</dbReference>
<evidence type="ECO:0000259" key="6">
    <source>
        <dbReference type="PROSITE" id="PS50066"/>
    </source>
</evidence>
<dbReference type="Gene3D" id="3.40.1810.10">
    <property type="entry name" value="Transcription factor, MADS-box"/>
    <property type="match status" value="1"/>
</dbReference>
<protein>
    <recommendedName>
        <fullName evidence="6">MADS-box domain-containing protein</fullName>
    </recommendedName>
</protein>
<dbReference type="CDD" id="cd00266">
    <property type="entry name" value="MADS_SRF_like"/>
    <property type="match status" value="1"/>
</dbReference>
<feature type="domain" description="MADS-box" evidence="6">
    <location>
        <begin position="1"/>
        <end position="51"/>
    </location>
</feature>
<evidence type="ECO:0000256" key="4">
    <source>
        <dbReference type="ARBA" id="ARBA00023163"/>
    </source>
</evidence>
<keyword evidence="4" id="KW-0804">Transcription</keyword>
<comment type="subcellular location">
    <subcellularLocation>
        <location evidence="1">Nucleus</location>
    </subcellularLocation>
</comment>
<name>A0AAU9SMM5_THLAR</name>
<dbReference type="InterPro" id="IPR050142">
    <property type="entry name" value="MADS-box/MEF2_TF"/>
</dbReference>
<gene>
    <name evidence="7" type="ORF">TAV2_LOCUS20491</name>
</gene>
<evidence type="ECO:0000256" key="1">
    <source>
        <dbReference type="ARBA" id="ARBA00004123"/>
    </source>
</evidence>
<keyword evidence="8" id="KW-1185">Reference proteome</keyword>
<dbReference type="InterPro" id="IPR002100">
    <property type="entry name" value="TF_MADSbox"/>
</dbReference>
<evidence type="ECO:0000313" key="7">
    <source>
        <dbReference type="EMBL" id="CAH2069821.1"/>
    </source>
</evidence>
<sequence>MGRKMVRMARITNEKTRITTYKKRKACLYKKANEFSTLCGVKTCLIVYGPSRAGDEKVLEPELWPRDESKVREIISKYRDTASSSCIKTYSVQECLDKKKECLDQTKVKVEKMKYCPWDKKLDKCSLSELYAAFVAVESKIQEAANRSQTFQDASWSTEQLGLFGYNQQCVEQHQLFPMEHNGFAFFPYFNQMTSSTSEMASYTNVTEPEMAAQAMFYGSCSDGQYAPMVQRTTAYMEPQHWGLGNSMFNDMKPFTDYPMTFGQVNNDLENSGNISGAFAGVEGIDGIPGVVTGDVAAISGASAGTGGWFAGGVAGDSIEAVGLVVGAKIGDITGIVIGGETGVFAGENTGVVAIVGGKTGEVAGEKTEDFKGVAMVREETGEVAGGTTGDFSGVAMVREETGEVDGGVTGGFNGVAMVGEVDGERTWDFNGDAVIGEETGALAGAKTGDFKVIKVVGEETGEVAGVKIVDFTGDASVGEETGVFSGALEGEVGTLAAGELWVAGGCKLGI</sequence>
<evidence type="ECO:0000256" key="3">
    <source>
        <dbReference type="ARBA" id="ARBA00023125"/>
    </source>
</evidence>
<dbReference type="GO" id="GO:0046983">
    <property type="term" value="F:protein dimerization activity"/>
    <property type="evidence" value="ECO:0007669"/>
    <property type="project" value="InterPro"/>
</dbReference>
<dbReference type="Proteomes" id="UP000836841">
    <property type="component" value="Chromosome 6"/>
</dbReference>
<keyword evidence="5" id="KW-0539">Nucleus</keyword>
<keyword evidence="3" id="KW-0238">DNA-binding</keyword>
<dbReference type="SMART" id="SM00432">
    <property type="entry name" value="MADS"/>
    <property type="match status" value="1"/>
</dbReference>
<dbReference type="FunFam" id="3.40.1810.10:FF:000044">
    <property type="entry name" value="AGAMOUS-like 101"/>
    <property type="match status" value="1"/>
</dbReference>
<proteinExistence type="predicted"/>
<dbReference type="GO" id="GO:0000981">
    <property type="term" value="F:DNA-binding transcription factor activity, RNA polymerase II-specific"/>
    <property type="evidence" value="ECO:0007669"/>
    <property type="project" value="InterPro"/>
</dbReference>
<dbReference type="GO" id="GO:0045944">
    <property type="term" value="P:positive regulation of transcription by RNA polymerase II"/>
    <property type="evidence" value="ECO:0007669"/>
    <property type="project" value="InterPro"/>
</dbReference>
<dbReference type="AlphaFoldDB" id="A0AAU9SMM5"/>
<organism evidence="7 8">
    <name type="scientific">Thlaspi arvense</name>
    <name type="common">Field penny-cress</name>
    <dbReference type="NCBI Taxonomy" id="13288"/>
    <lineage>
        <taxon>Eukaryota</taxon>
        <taxon>Viridiplantae</taxon>
        <taxon>Streptophyta</taxon>
        <taxon>Embryophyta</taxon>
        <taxon>Tracheophyta</taxon>
        <taxon>Spermatophyta</taxon>
        <taxon>Magnoliopsida</taxon>
        <taxon>eudicotyledons</taxon>
        <taxon>Gunneridae</taxon>
        <taxon>Pentapetalae</taxon>
        <taxon>rosids</taxon>
        <taxon>malvids</taxon>
        <taxon>Brassicales</taxon>
        <taxon>Brassicaceae</taxon>
        <taxon>Thlaspideae</taxon>
        <taxon>Thlaspi</taxon>
    </lineage>
</organism>
<evidence type="ECO:0000313" key="8">
    <source>
        <dbReference type="Proteomes" id="UP000836841"/>
    </source>
</evidence>
<dbReference type="InterPro" id="IPR036879">
    <property type="entry name" value="TF_MADSbox_sf"/>
</dbReference>